<dbReference type="InterPro" id="IPR000424">
    <property type="entry name" value="Primosome_PriB/ssb"/>
</dbReference>
<dbReference type="PIRSF" id="PIRSF002070">
    <property type="entry name" value="SSB"/>
    <property type="match status" value="1"/>
</dbReference>
<dbReference type="PROSITE" id="PS50935">
    <property type="entry name" value="SSB"/>
    <property type="match status" value="1"/>
</dbReference>
<name>A0A7W7IWI3_9FLAO</name>
<dbReference type="GO" id="GO:0003697">
    <property type="term" value="F:single-stranded DNA binding"/>
    <property type="evidence" value="ECO:0007669"/>
    <property type="project" value="InterPro"/>
</dbReference>
<dbReference type="GO" id="GO:0006260">
    <property type="term" value="P:DNA replication"/>
    <property type="evidence" value="ECO:0007669"/>
    <property type="project" value="InterPro"/>
</dbReference>
<dbReference type="NCBIfam" id="TIGR00621">
    <property type="entry name" value="ssb"/>
    <property type="match status" value="1"/>
</dbReference>
<gene>
    <name evidence="5" type="ORF">HNP37_001719</name>
</gene>
<proteinExistence type="predicted"/>
<keyword evidence="6" id="KW-1185">Reference proteome</keyword>
<dbReference type="Pfam" id="PF00436">
    <property type="entry name" value="SSB"/>
    <property type="match status" value="1"/>
</dbReference>
<evidence type="ECO:0000256" key="1">
    <source>
        <dbReference type="ARBA" id="ARBA00023125"/>
    </source>
</evidence>
<dbReference type="Gene3D" id="2.40.50.140">
    <property type="entry name" value="Nucleic acid-binding proteins"/>
    <property type="match status" value="1"/>
</dbReference>
<dbReference type="SUPFAM" id="SSF50249">
    <property type="entry name" value="Nucleic acid-binding proteins"/>
    <property type="match status" value="1"/>
</dbReference>
<reference evidence="5 6" key="1">
    <citation type="submission" date="2020-08" db="EMBL/GenBank/DDBJ databases">
        <title>Functional genomics of gut bacteria from endangered species of beetles.</title>
        <authorList>
            <person name="Carlos-Shanley C."/>
        </authorList>
    </citation>
    <scope>NUCLEOTIDE SEQUENCE [LARGE SCALE GENOMIC DNA]</scope>
    <source>
        <strain evidence="5 6">S00142</strain>
    </source>
</reference>
<dbReference type="InterPro" id="IPR012340">
    <property type="entry name" value="NA-bd_OB-fold"/>
</dbReference>
<protein>
    <recommendedName>
        <fullName evidence="2 3">Single-stranded DNA-binding protein</fullName>
    </recommendedName>
</protein>
<feature type="region of interest" description="Disordered" evidence="4">
    <location>
        <begin position="116"/>
        <end position="149"/>
    </location>
</feature>
<organism evidence="5 6">
    <name type="scientific">Flavobacterium nitrogenifigens</name>
    <dbReference type="NCBI Taxonomy" id="1617283"/>
    <lineage>
        <taxon>Bacteria</taxon>
        <taxon>Pseudomonadati</taxon>
        <taxon>Bacteroidota</taxon>
        <taxon>Flavobacteriia</taxon>
        <taxon>Flavobacteriales</taxon>
        <taxon>Flavobacteriaceae</taxon>
        <taxon>Flavobacterium</taxon>
    </lineage>
</organism>
<evidence type="ECO:0000256" key="2">
    <source>
        <dbReference type="PIRNR" id="PIRNR002070"/>
    </source>
</evidence>
<sequence length="149" mass="16767">MPNKSKKIKQEFNNVKIEIMNITGRLTRDAEVRTTSQEKQVVNFSVATNDSYRNKQGERIEQTTYFDCSYWITPNVAKLLTKGTLVELSGRVSTRAWTGNDGEPRAGLNFHTSQIKLHGGSRKTENVQATAKAENNKATAQETDDDLPF</sequence>
<dbReference type="EMBL" id="JACHLD010000002">
    <property type="protein sequence ID" value="MBB4801658.1"/>
    <property type="molecule type" value="Genomic_DNA"/>
</dbReference>
<dbReference type="CDD" id="cd04496">
    <property type="entry name" value="SSB_OBF"/>
    <property type="match status" value="1"/>
</dbReference>
<evidence type="ECO:0000256" key="3">
    <source>
        <dbReference type="RuleBase" id="RU000524"/>
    </source>
</evidence>
<comment type="caution">
    <text evidence="5">The sequence shown here is derived from an EMBL/GenBank/DDBJ whole genome shotgun (WGS) entry which is preliminary data.</text>
</comment>
<accession>A0A7W7IWI3</accession>
<evidence type="ECO:0000256" key="4">
    <source>
        <dbReference type="SAM" id="MobiDB-lite"/>
    </source>
</evidence>
<dbReference type="InterPro" id="IPR011344">
    <property type="entry name" value="ssDNA-bd"/>
</dbReference>
<dbReference type="AlphaFoldDB" id="A0A7W7IWI3"/>
<evidence type="ECO:0000313" key="6">
    <source>
        <dbReference type="Proteomes" id="UP000561681"/>
    </source>
</evidence>
<evidence type="ECO:0000313" key="5">
    <source>
        <dbReference type="EMBL" id="MBB4801658.1"/>
    </source>
</evidence>
<keyword evidence="1 2" id="KW-0238">DNA-binding</keyword>
<dbReference type="Proteomes" id="UP000561681">
    <property type="component" value="Unassembled WGS sequence"/>
</dbReference>
<feature type="compositionally biased region" description="Low complexity" evidence="4">
    <location>
        <begin position="128"/>
        <end position="141"/>
    </location>
</feature>